<comment type="caution">
    <text evidence="2">The sequence shown here is derived from an EMBL/GenBank/DDBJ whole genome shotgun (WGS) entry which is preliminary data.</text>
</comment>
<gene>
    <name evidence="2" type="ORF">HYH03_017122</name>
</gene>
<dbReference type="Gene3D" id="1.25.40.10">
    <property type="entry name" value="Tetratricopeptide repeat domain"/>
    <property type="match status" value="1"/>
</dbReference>
<proteinExistence type="predicted"/>
<accession>A0A836BPK6</accession>
<dbReference type="Proteomes" id="UP000612055">
    <property type="component" value="Unassembled WGS sequence"/>
</dbReference>
<dbReference type="OrthoDB" id="536368at2759"/>
<evidence type="ECO:0000256" key="1">
    <source>
        <dbReference type="SAM" id="MobiDB-lite"/>
    </source>
</evidence>
<reference evidence="2" key="1">
    <citation type="journal article" date="2020" name="bioRxiv">
        <title>Comparative genomics of Chlamydomonas.</title>
        <authorList>
            <person name="Craig R.J."/>
            <person name="Hasan A.R."/>
            <person name="Ness R.W."/>
            <person name="Keightley P.D."/>
        </authorList>
    </citation>
    <scope>NUCLEOTIDE SEQUENCE</scope>
    <source>
        <strain evidence="2">CCAP 11/70</strain>
    </source>
</reference>
<dbReference type="SUPFAM" id="SSF48452">
    <property type="entry name" value="TPR-like"/>
    <property type="match status" value="1"/>
</dbReference>
<evidence type="ECO:0000313" key="3">
    <source>
        <dbReference type="Proteomes" id="UP000612055"/>
    </source>
</evidence>
<dbReference type="InterPro" id="IPR019734">
    <property type="entry name" value="TPR_rpt"/>
</dbReference>
<keyword evidence="3" id="KW-1185">Reference proteome</keyword>
<dbReference type="AlphaFoldDB" id="A0A836BPK6"/>
<dbReference type="EMBL" id="JAEHOE010000159">
    <property type="protein sequence ID" value="KAG2484032.1"/>
    <property type="molecule type" value="Genomic_DNA"/>
</dbReference>
<organism evidence="2 3">
    <name type="scientific">Edaphochlamys debaryana</name>
    <dbReference type="NCBI Taxonomy" id="47281"/>
    <lineage>
        <taxon>Eukaryota</taxon>
        <taxon>Viridiplantae</taxon>
        <taxon>Chlorophyta</taxon>
        <taxon>core chlorophytes</taxon>
        <taxon>Chlorophyceae</taxon>
        <taxon>CS clade</taxon>
        <taxon>Chlamydomonadales</taxon>
        <taxon>Chlamydomonadales incertae sedis</taxon>
        <taxon>Edaphochlamys</taxon>
    </lineage>
</organism>
<feature type="region of interest" description="Disordered" evidence="1">
    <location>
        <begin position="42"/>
        <end position="102"/>
    </location>
</feature>
<dbReference type="SMART" id="SM00028">
    <property type="entry name" value="TPR"/>
    <property type="match status" value="3"/>
</dbReference>
<protein>
    <submittedName>
        <fullName evidence="2">Uncharacterized protein</fullName>
    </submittedName>
</protein>
<dbReference type="InterPro" id="IPR011990">
    <property type="entry name" value="TPR-like_helical_dom_sf"/>
</dbReference>
<sequence length="565" mass="58243">MQLSPTHLSSRLTRCTRLQPMVPAPLPGFAARSRALALAARAAKGFGKTKPAKKAGSDEDDGPAPAGRKGRRSRIQPNQLGPIPGQAQQGLPSGPDTTAAPQLLVPSQPAEEDNDFTARLAMLKEQARERASAAAAASSADLLSAPVAGLTPAIFDAPATPTADGVATARAAADPYANPPSVAQTLMNAAGAGPANSGISDPKLRDAAIGPSQLGLAAGALVFVACFVLVAAGDYAPSSKRYAGVRPAQSPPDPIEEKILRGKVSLYQDQLKADPSNDDATEALATTYARLQQYDKSAELLERLTKRNPDATEAWRLLGESSLLSQQPRKAVPAFERAVELRVAQAPSTPGALIQPDLQLLTGLVDAYVANADYAKAIESLRDVREKLKAASAAAAVAPPAAAAIATAPVAAEAAPEAAAAAALGAEPPSLTAPPLTGDEPAAASTSAATAAAEKAAAAVAAPPPGAAQRPLDPVGVELLTAKVFSAWRGHEQDALGTYDNLIKAFPEDYRGYLAKGVYLKEKGRKADAERMFLQARFYAPASRQQLVRAIADATPEAPLLPDNN</sequence>
<evidence type="ECO:0000313" key="2">
    <source>
        <dbReference type="EMBL" id="KAG2484032.1"/>
    </source>
</evidence>
<feature type="compositionally biased region" description="Polar residues" evidence="1">
    <location>
        <begin position="86"/>
        <end position="100"/>
    </location>
</feature>
<dbReference type="Pfam" id="PF13432">
    <property type="entry name" value="TPR_16"/>
    <property type="match status" value="2"/>
</dbReference>
<name>A0A836BPK6_9CHLO</name>